<organism evidence="1">
    <name type="scientific">Rhizophora mucronata</name>
    <name type="common">Asiatic mangrove</name>
    <dbReference type="NCBI Taxonomy" id="61149"/>
    <lineage>
        <taxon>Eukaryota</taxon>
        <taxon>Viridiplantae</taxon>
        <taxon>Streptophyta</taxon>
        <taxon>Embryophyta</taxon>
        <taxon>Tracheophyta</taxon>
        <taxon>Spermatophyta</taxon>
        <taxon>Magnoliopsida</taxon>
        <taxon>eudicotyledons</taxon>
        <taxon>Gunneridae</taxon>
        <taxon>Pentapetalae</taxon>
        <taxon>rosids</taxon>
        <taxon>fabids</taxon>
        <taxon>Malpighiales</taxon>
        <taxon>Rhizophoraceae</taxon>
        <taxon>Rhizophora</taxon>
    </lineage>
</organism>
<evidence type="ECO:0000313" key="1">
    <source>
        <dbReference type="EMBL" id="MBW83390.1"/>
    </source>
</evidence>
<dbReference type="AlphaFoldDB" id="A0A2P2IQA6"/>
<protein>
    <submittedName>
        <fullName evidence="1">F-box/WD-40 repeat-containing protein</fullName>
    </submittedName>
</protein>
<name>A0A2P2IQA6_RHIMU</name>
<sequence>MTFECQESTEVSKNLANFENNSFHISYNFEISKPLLDCHCKKGVSSSFLQLKALALQCCFAQLSAFHHRPSCSLDF</sequence>
<reference evidence="1" key="1">
    <citation type="submission" date="2018-02" db="EMBL/GenBank/DDBJ databases">
        <title>Rhizophora mucronata_Transcriptome.</title>
        <authorList>
            <person name="Meera S.P."/>
            <person name="Sreeshan A."/>
            <person name="Augustine A."/>
        </authorList>
    </citation>
    <scope>NUCLEOTIDE SEQUENCE</scope>
    <source>
        <tissue evidence="1">Leaf</tissue>
    </source>
</reference>
<dbReference type="EMBL" id="GGEC01002907">
    <property type="protein sequence ID" value="MBW83390.1"/>
    <property type="molecule type" value="Transcribed_RNA"/>
</dbReference>
<proteinExistence type="predicted"/>
<accession>A0A2P2IQA6</accession>